<feature type="non-terminal residue" evidence="4">
    <location>
        <position position="1300"/>
    </location>
</feature>
<dbReference type="PROSITE" id="PS50158">
    <property type="entry name" value="ZF_CCHC"/>
    <property type="match status" value="1"/>
</dbReference>
<keyword evidence="1" id="KW-0479">Metal-binding</keyword>
<keyword evidence="1" id="KW-0863">Zinc-finger</keyword>
<dbReference type="InterPro" id="IPR001878">
    <property type="entry name" value="Znf_CCHC"/>
</dbReference>
<dbReference type="Gene3D" id="3.30.70.270">
    <property type="match status" value="1"/>
</dbReference>
<dbReference type="InterPro" id="IPR005312">
    <property type="entry name" value="DUF1759"/>
</dbReference>
<reference evidence="4 5" key="1">
    <citation type="submission" date="2015-01" db="EMBL/GenBank/DDBJ databases">
        <title>Evolution of Trichinella species and genotypes.</title>
        <authorList>
            <person name="Korhonen P.K."/>
            <person name="Edoardo P."/>
            <person name="Giuseppe L.R."/>
            <person name="Gasser R.B."/>
        </authorList>
    </citation>
    <scope>NUCLEOTIDE SEQUENCE [LARGE SCALE GENOMIC DNA]</scope>
    <source>
        <strain evidence="4">ISS417</strain>
    </source>
</reference>
<keyword evidence="1" id="KW-0862">Zinc</keyword>
<dbReference type="Gene3D" id="3.10.10.10">
    <property type="entry name" value="HIV Type 1 Reverse Transcriptase, subunit A, domain 1"/>
    <property type="match status" value="1"/>
</dbReference>
<sequence length="1300" mass="145492">EERARPGKRLVTQCKIDSIWCSVRNVTDPAGVTPSAQMVPHGRGRRLAKKNLHHTVHSPLPDERTSGKLYLSIAGVQNPTTVLTFRPLSRIRQASPNGYPKLAANKAPLDRLLTELEELNIDAVDDNLLGVQLELTETLFRETDALQAEWEQHLEPRERNAAIEDWAKSRRLFWKPGREPKAGCGQTAAQARIGKLPELTLPLFDGEALEFPTFWAQFVASVHANIELDDATKFAYLLSNTTGRALGAIAGIPVTAANYPEAVGILQKRFGRPKIVARAHFLALWKAPECREMTREGIQTLVDEITKQLRCLAAMGKNPHAGELPLSEALMPGLKEKFSRKLQNVWNLKVGSGPESENNLEKFLEFAQLQADSLSPPDVFSLEASRQGKSGEATRKDSKSAKRKGRDRVTSSAAALVISDQRVCPFCEGDHDATCCQRFLDAEYSARMSMSREKGVCYKCLKTGHRARECRTRRPCGVDGCRQPHHQLLHSSATRKSSRPPGADQPHQSLLAARSTPGGVSRPSALAHTGRMETTWWTLGGRVGPERKWRRVEFRLGAVGSSGQTEASTLVQALAIPRVCGKVQSVPVEPSEGAPTEPEMGQWPGAPLLIDVLISIDYYYEFVTGRIRRTTSGTVTVETRLRWLVCGRTDPRHSSKAQVLLTEGGGFDDDILRRFWEIESLGTAPPEDTDGAAEKKKLKEEHGLTVLGRRLGTHEEDRVRYASVMKQYLDEGWAKPAPATSPPRRTWYLPNHAVYQGVGDERKCRVVFDGAAKYTRTTLNSQLEAGPNLQIDLLRAILSFRRLCIGLQADIEKMYLQIRVRPEDRDACRFLWWDDEQKIRRYRLTRVCFGLTCSPFLAMGTVRSHVRRHQASAPRAAEEVLNNMYMDDLATSCDSVAEARSLADQLGSLLASGGFRLYKWASNEPDALRELPVEKTAMGIGSRPWKTLGIYWQRDDDHLAFVVPERSRLAAGDTKRQMLSTASGIFDPIGCLAPFLVQAKILFQSLWETGADWDKPLPEEVNRPWIDWKRELDDLPLVRFPRPLVSVPLDQAKQIEHHAFCDASERAYGAVVYLRVETASGATQFMGALTAARLIHFTQRALQLDVRSLFCWSDSEVTLAWVRSALSRWKPFARNRVEEIQRLVEPACWRLPGEEQPGRLTEPRIVFEGTGKQQPLVAGAKMARRAGGRLALKDDVLHPGRYGDIERLFRITALCLRFARNCGSATGERRRGPLTVQELDAAEQTWVRIAQRQGFRKEIDELRTSGDVAARSHLRPLSPCLDEAGRLRVRGRLETLSDCN</sequence>
<feature type="region of interest" description="Disordered" evidence="2">
    <location>
        <begin position="380"/>
        <end position="411"/>
    </location>
</feature>
<proteinExistence type="predicted"/>
<dbReference type="GO" id="GO:0019899">
    <property type="term" value="F:enzyme binding"/>
    <property type="evidence" value="ECO:0007669"/>
    <property type="project" value="UniProtKB-ARBA"/>
</dbReference>
<gene>
    <name evidence="4" type="ORF">T05_2291</name>
</gene>
<dbReference type="SUPFAM" id="SSF57756">
    <property type="entry name" value="Retrovirus zinc finger-like domains"/>
    <property type="match status" value="1"/>
</dbReference>
<dbReference type="PANTHER" id="PTHR47331:SF1">
    <property type="entry name" value="GAG-LIKE PROTEIN"/>
    <property type="match status" value="1"/>
</dbReference>
<dbReference type="Pfam" id="PF05380">
    <property type="entry name" value="Peptidase_A17"/>
    <property type="match status" value="1"/>
</dbReference>
<accession>A0A0V0T7G4</accession>
<organism evidence="4 5">
    <name type="scientific">Trichinella murrelli</name>
    <dbReference type="NCBI Taxonomy" id="144512"/>
    <lineage>
        <taxon>Eukaryota</taxon>
        <taxon>Metazoa</taxon>
        <taxon>Ecdysozoa</taxon>
        <taxon>Nematoda</taxon>
        <taxon>Enoplea</taxon>
        <taxon>Dorylaimia</taxon>
        <taxon>Trichinellida</taxon>
        <taxon>Trichinellidae</taxon>
        <taxon>Trichinella</taxon>
    </lineage>
</organism>
<dbReference type="GO" id="GO:0003676">
    <property type="term" value="F:nucleic acid binding"/>
    <property type="evidence" value="ECO:0007669"/>
    <property type="project" value="InterPro"/>
</dbReference>
<protein>
    <recommendedName>
        <fullName evidence="3">CCHC-type domain-containing protein</fullName>
    </recommendedName>
</protein>
<dbReference type="InterPro" id="IPR043502">
    <property type="entry name" value="DNA/RNA_pol_sf"/>
</dbReference>
<dbReference type="SUPFAM" id="SSF56672">
    <property type="entry name" value="DNA/RNA polymerases"/>
    <property type="match status" value="1"/>
</dbReference>
<dbReference type="InterPro" id="IPR043128">
    <property type="entry name" value="Rev_trsase/Diguanyl_cyclase"/>
</dbReference>
<evidence type="ECO:0000256" key="1">
    <source>
        <dbReference type="PROSITE-ProRule" id="PRU00047"/>
    </source>
</evidence>
<dbReference type="InterPro" id="IPR036875">
    <property type="entry name" value="Znf_CCHC_sf"/>
</dbReference>
<feature type="non-terminal residue" evidence="4">
    <location>
        <position position="1"/>
    </location>
</feature>
<dbReference type="EMBL" id="JYDJ01000493">
    <property type="protein sequence ID" value="KRX34940.1"/>
    <property type="molecule type" value="Genomic_DNA"/>
</dbReference>
<evidence type="ECO:0000259" key="3">
    <source>
        <dbReference type="PROSITE" id="PS50158"/>
    </source>
</evidence>
<dbReference type="STRING" id="144512.A0A0V0T7G4"/>
<dbReference type="GO" id="GO:0008270">
    <property type="term" value="F:zinc ion binding"/>
    <property type="evidence" value="ECO:0007669"/>
    <property type="project" value="UniProtKB-KW"/>
</dbReference>
<comment type="caution">
    <text evidence="4">The sequence shown here is derived from an EMBL/GenBank/DDBJ whole genome shotgun (WGS) entry which is preliminary data.</text>
</comment>
<feature type="domain" description="CCHC-type" evidence="3">
    <location>
        <begin position="457"/>
        <end position="471"/>
    </location>
</feature>
<name>A0A0V0T7G4_9BILA</name>
<dbReference type="Pfam" id="PF03564">
    <property type="entry name" value="DUF1759"/>
    <property type="match status" value="1"/>
</dbReference>
<dbReference type="PANTHER" id="PTHR47331">
    <property type="entry name" value="PHD-TYPE DOMAIN-CONTAINING PROTEIN"/>
    <property type="match status" value="1"/>
</dbReference>
<evidence type="ECO:0000256" key="2">
    <source>
        <dbReference type="SAM" id="MobiDB-lite"/>
    </source>
</evidence>
<dbReference type="Proteomes" id="UP000055048">
    <property type="component" value="Unassembled WGS sequence"/>
</dbReference>
<evidence type="ECO:0000313" key="4">
    <source>
        <dbReference type="EMBL" id="KRX34940.1"/>
    </source>
</evidence>
<feature type="region of interest" description="Disordered" evidence="2">
    <location>
        <begin position="490"/>
        <end position="527"/>
    </location>
</feature>
<evidence type="ECO:0000313" key="5">
    <source>
        <dbReference type="Proteomes" id="UP000055048"/>
    </source>
</evidence>
<dbReference type="InterPro" id="IPR008042">
    <property type="entry name" value="Retrotrans_Pao"/>
</dbReference>
<keyword evidence="5" id="KW-1185">Reference proteome</keyword>
<dbReference type="SMART" id="SM00343">
    <property type="entry name" value="ZnF_C2HC"/>
    <property type="match status" value="1"/>
</dbReference>